<feature type="region of interest" description="Disordered" evidence="1">
    <location>
        <begin position="68"/>
        <end position="124"/>
    </location>
</feature>
<reference evidence="2" key="2">
    <citation type="submission" date="2024-01" db="EMBL/GenBank/DDBJ databases">
        <authorList>
            <person name="He J."/>
            <person name="Wang M."/>
            <person name="Zheng J."/>
            <person name="Liu Z."/>
        </authorList>
    </citation>
    <scope>NUCLEOTIDE SEQUENCE</scope>
    <source>
        <strain evidence="2">ZL_2023a</strain>
        <tissue evidence="2">Muscle</tissue>
    </source>
</reference>
<keyword evidence="3" id="KW-1185">Reference proteome</keyword>
<feature type="compositionally biased region" description="Low complexity" evidence="1">
    <location>
        <begin position="205"/>
        <end position="218"/>
    </location>
</feature>
<accession>A0AAW0XXX6</accession>
<dbReference type="EMBL" id="JARKIK010000019">
    <property type="protein sequence ID" value="KAK8745313.1"/>
    <property type="molecule type" value="Genomic_DNA"/>
</dbReference>
<feature type="compositionally biased region" description="Pro residues" evidence="1">
    <location>
        <begin position="85"/>
        <end position="98"/>
    </location>
</feature>
<proteinExistence type="predicted"/>
<dbReference type="Proteomes" id="UP001445076">
    <property type="component" value="Unassembled WGS sequence"/>
</dbReference>
<evidence type="ECO:0000313" key="2">
    <source>
        <dbReference type="EMBL" id="KAK8745314.1"/>
    </source>
</evidence>
<dbReference type="AlphaFoldDB" id="A0AAW0XXX6"/>
<feature type="compositionally biased region" description="Basic and acidic residues" evidence="1">
    <location>
        <begin position="231"/>
        <end position="243"/>
    </location>
</feature>
<organism evidence="2 3">
    <name type="scientific">Cherax quadricarinatus</name>
    <name type="common">Australian red claw crayfish</name>
    <dbReference type="NCBI Taxonomy" id="27406"/>
    <lineage>
        <taxon>Eukaryota</taxon>
        <taxon>Metazoa</taxon>
        <taxon>Ecdysozoa</taxon>
        <taxon>Arthropoda</taxon>
        <taxon>Crustacea</taxon>
        <taxon>Multicrustacea</taxon>
        <taxon>Malacostraca</taxon>
        <taxon>Eumalacostraca</taxon>
        <taxon>Eucarida</taxon>
        <taxon>Decapoda</taxon>
        <taxon>Pleocyemata</taxon>
        <taxon>Astacidea</taxon>
        <taxon>Parastacoidea</taxon>
        <taxon>Parastacidae</taxon>
        <taxon>Cherax</taxon>
    </lineage>
</organism>
<dbReference type="EMBL" id="JARKIK010000019">
    <property type="protein sequence ID" value="KAK8745314.1"/>
    <property type="molecule type" value="Genomic_DNA"/>
</dbReference>
<evidence type="ECO:0000256" key="1">
    <source>
        <dbReference type="SAM" id="MobiDB-lite"/>
    </source>
</evidence>
<dbReference type="EMBL" id="JARKIK010000019">
    <property type="protein sequence ID" value="KAK8745312.1"/>
    <property type="molecule type" value="Genomic_DNA"/>
</dbReference>
<name>A0AAW0XXX6_CHEQU</name>
<reference evidence="2 3" key="1">
    <citation type="journal article" date="2024" name="BMC Genomics">
        <title>Genome assembly of redclaw crayfish (Cherax quadricarinatus) provides insights into its immune adaptation and hypoxia tolerance.</title>
        <authorList>
            <person name="Liu Z."/>
            <person name="Zheng J."/>
            <person name="Li H."/>
            <person name="Fang K."/>
            <person name="Wang S."/>
            <person name="He J."/>
            <person name="Zhou D."/>
            <person name="Weng S."/>
            <person name="Chi M."/>
            <person name="Gu Z."/>
            <person name="He J."/>
            <person name="Li F."/>
            <person name="Wang M."/>
        </authorList>
    </citation>
    <scope>NUCLEOTIDE SEQUENCE [LARGE SCALE GENOMIC DNA]</scope>
    <source>
        <strain evidence="2">ZL_2023a</strain>
    </source>
</reference>
<feature type="compositionally biased region" description="Low complexity" evidence="1">
    <location>
        <begin position="99"/>
        <end position="124"/>
    </location>
</feature>
<evidence type="ECO:0000313" key="3">
    <source>
        <dbReference type="Proteomes" id="UP001445076"/>
    </source>
</evidence>
<feature type="compositionally biased region" description="Basic and acidic residues" evidence="1">
    <location>
        <begin position="23"/>
        <end position="32"/>
    </location>
</feature>
<feature type="non-terminal residue" evidence="2">
    <location>
        <position position="279"/>
    </location>
</feature>
<gene>
    <name evidence="2" type="ORF">OTU49_000126</name>
</gene>
<feature type="region of interest" description="Disordered" evidence="1">
    <location>
        <begin position="198"/>
        <end position="279"/>
    </location>
</feature>
<protein>
    <submittedName>
        <fullName evidence="2">Uncharacterized protein</fullName>
    </submittedName>
</protein>
<comment type="caution">
    <text evidence="2">The sequence shown here is derived from an EMBL/GenBank/DDBJ whole genome shotgun (WGS) entry which is preliminary data.</text>
</comment>
<sequence length="279" mass="30334">MLSFRTECTILLRPPSPTLTLREQPRKGEAGKVKQGATKNYWESHMLAKMDDAGWESVANVRFQPLPGATPVHVQTEDEADTVTTPPPPDFMPAPPPQFDNSPVESEESAPPSLDTPTTHTTTTPNIILNTASVNSNINTQETRPTKQYVYGITDATPPPKEMRTARIVETVAKKPASQENVIEAEIRAQQLKEVAMRQEGTLKSTSSSSSTTTTTTTVVREKGASSPASHDSDEGFVDRLVEDVPITPTSGYTHTIAGNDGEPVIYDTVSPPPEYFSE</sequence>
<feature type="region of interest" description="Disordered" evidence="1">
    <location>
        <begin position="16"/>
        <end position="35"/>
    </location>
</feature>